<dbReference type="SMART" id="SM00490">
    <property type="entry name" value="HELICc"/>
    <property type="match status" value="1"/>
</dbReference>
<dbReference type="HAMAP" id="MF_03068">
    <property type="entry name" value="DHX29"/>
    <property type="match status" value="1"/>
</dbReference>
<evidence type="ECO:0000256" key="8">
    <source>
        <dbReference type="ARBA" id="ARBA00022917"/>
    </source>
</evidence>
<dbReference type="FunFam" id="3.40.50.300:FF:000500">
    <property type="entry name" value="ATP-dependent RNA helicase DHX29"/>
    <property type="match status" value="1"/>
</dbReference>
<evidence type="ECO:0000256" key="10">
    <source>
        <dbReference type="ARBA" id="ARBA00047984"/>
    </source>
</evidence>
<dbReference type="PANTHER" id="PTHR18934">
    <property type="entry name" value="ATP-DEPENDENT RNA HELICASE"/>
    <property type="match status" value="1"/>
</dbReference>
<evidence type="ECO:0000259" key="13">
    <source>
        <dbReference type="PROSITE" id="PS51192"/>
    </source>
</evidence>
<dbReference type="GO" id="GO:0003723">
    <property type="term" value="F:RNA binding"/>
    <property type="evidence" value="ECO:0007669"/>
    <property type="project" value="TreeGrafter"/>
</dbReference>
<evidence type="ECO:0000256" key="5">
    <source>
        <dbReference type="ARBA" id="ARBA00022801"/>
    </source>
</evidence>
<dbReference type="EC" id="3.6.4.13" evidence="11"/>
<feature type="compositionally biased region" description="Acidic residues" evidence="12">
    <location>
        <begin position="429"/>
        <end position="438"/>
    </location>
</feature>
<evidence type="ECO:0000259" key="14">
    <source>
        <dbReference type="PROSITE" id="PS51194"/>
    </source>
</evidence>
<evidence type="ECO:0000256" key="6">
    <source>
        <dbReference type="ARBA" id="ARBA00022806"/>
    </source>
</evidence>
<dbReference type="Pfam" id="PF00270">
    <property type="entry name" value="DEAD"/>
    <property type="match status" value="1"/>
</dbReference>
<evidence type="ECO:0000256" key="7">
    <source>
        <dbReference type="ARBA" id="ARBA00022840"/>
    </source>
</evidence>
<keyword evidence="8 11" id="KW-0648">Protein biosynthesis</keyword>
<dbReference type="Pfam" id="PF21010">
    <property type="entry name" value="HA2_C"/>
    <property type="match status" value="1"/>
</dbReference>
<comment type="subcellular location">
    <subcellularLocation>
        <location evidence="11">Cytoplasm</location>
    </subcellularLocation>
</comment>
<reference evidence="15" key="1">
    <citation type="submission" date="2023-05" db="EMBL/GenBank/DDBJ databases">
        <title>High-quality long-read genome of Scophthalmus maximus.</title>
        <authorList>
            <person name="Lien S."/>
            <person name="Martinez P."/>
        </authorList>
    </citation>
    <scope>NUCLEOTIDE SEQUENCE [LARGE SCALE GENOMIC DNA]</scope>
</reference>
<dbReference type="InterPro" id="IPR056328">
    <property type="entry name" value="DSRM_DHX29"/>
</dbReference>
<protein>
    <recommendedName>
        <fullName evidence="11">ATP-dependent RNA helicase DHX29</fullName>
        <ecNumber evidence="11">3.6.4.13</ecNumber>
    </recommendedName>
    <alternativeName>
        <fullName evidence="11">DEAH box protein 29</fullName>
    </alternativeName>
</protein>
<dbReference type="GeneTree" id="ENSGT00940000157286"/>
<feature type="domain" description="Helicase ATP-binding" evidence="13">
    <location>
        <begin position="495"/>
        <end position="668"/>
    </location>
</feature>
<dbReference type="GO" id="GO:0003724">
    <property type="term" value="F:RNA helicase activity"/>
    <property type="evidence" value="ECO:0007669"/>
    <property type="project" value="UniProtKB-UniRule"/>
</dbReference>
<dbReference type="GO" id="GO:0003743">
    <property type="term" value="F:translation initiation factor activity"/>
    <property type="evidence" value="ECO:0007669"/>
    <property type="project" value="UniProtKB-KW"/>
</dbReference>
<evidence type="ECO:0000313" key="15">
    <source>
        <dbReference type="Ensembl" id="ENSSMAP00000070853.1"/>
    </source>
</evidence>
<dbReference type="InterPro" id="IPR001650">
    <property type="entry name" value="Helicase_C-like"/>
</dbReference>
<dbReference type="Pfam" id="PF24899">
    <property type="entry name" value="UBA_DHX29"/>
    <property type="match status" value="1"/>
</dbReference>
<accession>A0A8D3EGE4</accession>
<dbReference type="InterPro" id="IPR059023">
    <property type="entry name" value="RNA_hel_CTD"/>
</dbReference>
<evidence type="ECO:0000256" key="4">
    <source>
        <dbReference type="ARBA" id="ARBA00022741"/>
    </source>
</evidence>
<keyword evidence="3 11" id="KW-0396">Initiation factor</keyword>
<organism evidence="15 16">
    <name type="scientific">Scophthalmus maximus</name>
    <name type="common">Turbot</name>
    <name type="synonym">Psetta maxima</name>
    <dbReference type="NCBI Taxonomy" id="52904"/>
    <lineage>
        <taxon>Eukaryota</taxon>
        <taxon>Metazoa</taxon>
        <taxon>Chordata</taxon>
        <taxon>Craniata</taxon>
        <taxon>Vertebrata</taxon>
        <taxon>Euteleostomi</taxon>
        <taxon>Actinopterygii</taxon>
        <taxon>Neopterygii</taxon>
        <taxon>Teleostei</taxon>
        <taxon>Neoteleostei</taxon>
        <taxon>Acanthomorphata</taxon>
        <taxon>Carangaria</taxon>
        <taxon>Pleuronectiformes</taxon>
        <taxon>Pleuronectoidei</taxon>
        <taxon>Scophthalmidae</taxon>
        <taxon>Scophthalmus</taxon>
    </lineage>
</organism>
<keyword evidence="7 11" id="KW-0067">ATP-binding</keyword>
<dbReference type="InterPro" id="IPR011545">
    <property type="entry name" value="DEAD/DEAH_box_helicase_dom"/>
</dbReference>
<comment type="subunit">
    <text evidence="11">Part of the 43S pre-initiation complex (PIC).</text>
</comment>
<dbReference type="PROSITE" id="PS51194">
    <property type="entry name" value="HELICASE_CTER"/>
    <property type="match status" value="1"/>
</dbReference>
<feature type="compositionally biased region" description="Low complexity" evidence="12">
    <location>
        <begin position="9"/>
        <end position="34"/>
    </location>
</feature>
<dbReference type="InterPro" id="IPR014001">
    <property type="entry name" value="Helicase_ATP-bd"/>
</dbReference>
<dbReference type="GO" id="GO:0016818">
    <property type="term" value="F:hydrolase activity, acting on acid anhydrides, in phosphorus-containing anhydrides"/>
    <property type="evidence" value="ECO:0007669"/>
    <property type="project" value="UniProtKB-UniRule"/>
</dbReference>
<dbReference type="Proteomes" id="UP000694558">
    <property type="component" value="Chromosome 16"/>
</dbReference>
<keyword evidence="6 11" id="KW-0347">Helicase</keyword>
<keyword evidence="2 11" id="KW-0963">Cytoplasm</keyword>
<evidence type="ECO:0000256" key="2">
    <source>
        <dbReference type="ARBA" id="ARBA00022490"/>
    </source>
</evidence>
<dbReference type="GO" id="GO:0005524">
    <property type="term" value="F:ATP binding"/>
    <property type="evidence" value="ECO:0007669"/>
    <property type="project" value="UniProtKB-UniRule"/>
</dbReference>
<dbReference type="InterPro" id="IPR034730">
    <property type="entry name" value="DHX29"/>
</dbReference>
<comment type="catalytic activity">
    <reaction evidence="10 11">
        <text>ATP + H2O = ADP + phosphate + H(+)</text>
        <dbReference type="Rhea" id="RHEA:13065"/>
        <dbReference type="ChEBI" id="CHEBI:15377"/>
        <dbReference type="ChEBI" id="CHEBI:15378"/>
        <dbReference type="ChEBI" id="CHEBI:30616"/>
        <dbReference type="ChEBI" id="CHEBI:43474"/>
        <dbReference type="ChEBI" id="CHEBI:456216"/>
        <dbReference type="EC" id="3.6.4.13"/>
    </reaction>
</comment>
<name>A0A8D3EGE4_SCOMX</name>
<evidence type="ECO:0000313" key="16">
    <source>
        <dbReference type="Proteomes" id="UP000694558"/>
    </source>
</evidence>
<reference evidence="15" key="2">
    <citation type="submission" date="2025-08" db="UniProtKB">
        <authorList>
            <consortium name="Ensembl"/>
        </authorList>
    </citation>
    <scope>IDENTIFICATION</scope>
</reference>
<keyword evidence="5 11" id="KW-0378">Hydrolase</keyword>
<comment type="similarity">
    <text evidence="1 11">Belongs to the DEAD box helicase family. DEAH subfamily.</text>
</comment>
<gene>
    <name evidence="11 15" type="primary">DHX29</name>
</gene>
<dbReference type="InterPro" id="IPR007502">
    <property type="entry name" value="Helicase-assoc_dom"/>
</dbReference>
<dbReference type="Pfam" id="PF07717">
    <property type="entry name" value="OB_NTP_bind"/>
    <property type="match status" value="1"/>
</dbReference>
<keyword evidence="4 11" id="KW-0547">Nucleotide-binding</keyword>
<sequence length="1272" mass="142445">MGGKKKKSAAPVAPAVAAAAAGRSGAAAAGNSAAEEPKKQPASNKPAKAAKENKSKAPKTYSLANTAQVDTGGVSDKSILKVTIQADLEKKIIRLINDFRQENGDKGPISGRLTNKKLLDLYTALQKFNFKREHIEEAMKSSVLYGGDLHSALDWLCLNLRDEELPEGFSQQMQEESQRSRPRYQPALASLNVIMNVAQCCCSAMMCVILFLAVQNERYLILTAQLYDAKEMAAAAKAKANKAGQRMAQDRIRVIQQGACVLVKKNEPKDIRNFDYTARSWTGKSPKQFLIDWVRKNLPKSPPPAFHKVAAGRYWRSKVRIQRIDDVLEVCPTILTEDSMQAQHLAATLALYTLIKGQSVHQLLPPTYRDVWLEWRDSEQLQQEECRTAANKPRDQFISRLLTRLKQQQNQDQGQESGSHDPVGLGRGEDEDPEESWENLEPVDKSEKKGGRREGAGALEASRDLLMKLKKSSLAHKLLAERQQLPVFQHRHRVLEALQRHRVVVVAGETGSGKSTQIPQFLLDELLTGGKQAQPCNIVVTQPRRISAMSLACRVSQELGCEDGPGSKSSLCGYQIRMENQSGEWTRLLYCTTGVLLRKLQHDRHLSSLTHIIVDEVHERSVQSDFLLTILKDVVMRRADLQLILMSATVDCNKFSNYFNRCPVITVPGRTFPVEVFHLEDIVEQMGYVLEKDSEYSQKILEEEEEVSISVTQKGGKTQQHQVKDPSSGWDLGPDLDHFSSRTLHVLQYMNPNKINMDLLVDLMDYLDKSPQFADLDGAVLVFLPGLAHIQQLYDLLSSDKRFRDKKRYKTVALHSTLSSKDQAAAFTVPPAGVRKIVLSTNIAETGVTIPDVVFVIDAGKTKENKYHESSQMSSLVETFVSKASALQRQGRAGRVRNGFCFRLYPKYRFDAFMDYSIPEILRVPLEELCLHIMKCQYGSPEDFLSRALDAPQPQSVSNAINLLRKIGACHPSDHLLTPLGHHLASLPVNVKIGKMLIYGAILGCLEPIATIAAAITEKSPFSTPMNRKEEANLAKAALALANSDHLTIYNAYLGWKNSQTEGQRTEMSYCRKHFLNRTALMTIEDVKHELMRMMEQAGFWSSRSSAHSKLQPASLSKPQMSVLNAVLTAGLYDSVARVLCTPSVDVLERLACTAETPQGRAQVHPSSVNRNLQTHGWLLYQEKVKYTKIYLRDTTLISPFPMLLFGGDIDIQHRERLISLDGWIHFQAPVRIGVIFKHLRKLMDSLLEKKLENPRMSLEGKPQPSTFSPLH</sequence>
<feature type="compositionally biased region" description="Basic and acidic residues" evidence="12">
    <location>
        <begin position="442"/>
        <end position="456"/>
    </location>
</feature>
<feature type="region of interest" description="Disordered" evidence="12">
    <location>
        <begin position="1"/>
        <end position="61"/>
    </location>
</feature>
<dbReference type="FunFam" id="1.20.120.1080:FF:000002">
    <property type="entry name" value="Putative ATP-dependent RNA helicase DHX36"/>
    <property type="match status" value="1"/>
</dbReference>
<proteinExistence type="inferred from homology"/>
<dbReference type="Pfam" id="PF00271">
    <property type="entry name" value="Helicase_C"/>
    <property type="match status" value="1"/>
</dbReference>
<evidence type="ECO:0000256" key="3">
    <source>
        <dbReference type="ARBA" id="ARBA00022540"/>
    </source>
</evidence>
<feature type="region of interest" description="Disordered" evidence="12">
    <location>
        <begin position="406"/>
        <end position="456"/>
    </location>
</feature>
<dbReference type="InterPro" id="IPR011709">
    <property type="entry name" value="DEAD-box_helicase_OB_fold"/>
</dbReference>
<comment type="function">
    <text evidence="11">ATP-binding RNA helicase involved in translation initiation. Part of the 43S pre-initiation complex that is required for efficient initiation on mRNAs of higher eukaryotes with structured 5'-UTRs by promoting efficient NTPase-dependent 48S complex formation. Specifically binds to the 40S ribosome near the mRNA entrance. Does not possess a processive helicase activity.</text>
</comment>
<evidence type="ECO:0000256" key="12">
    <source>
        <dbReference type="SAM" id="MobiDB-lite"/>
    </source>
</evidence>
<dbReference type="Ensembl" id="ENSSMAT00000073868.1">
    <property type="protein sequence ID" value="ENSSMAP00000070853.1"/>
    <property type="gene ID" value="ENSSMAG00000007649.2"/>
</dbReference>
<dbReference type="AlphaFoldDB" id="A0A8D3EGE4"/>
<dbReference type="FunFam" id="3.40.50.300:FF:000325">
    <property type="entry name" value="ATP-dependent RNA helicase DHX29"/>
    <property type="match status" value="1"/>
</dbReference>
<evidence type="ECO:0000256" key="1">
    <source>
        <dbReference type="ARBA" id="ARBA00008792"/>
    </source>
</evidence>
<dbReference type="PROSITE" id="PS51192">
    <property type="entry name" value="HELICASE_ATP_BIND_1"/>
    <property type="match status" value="1"/>
</dbReference>
<dbReference type="SMART" id="SM00487">
    <property type="entry name" value="DEXDc"/>
    <property type="match status" value="1"/>
</dbReference>
<feature type="domain" description="Helicase C-terminal" evidence="14">
    <location>
        <begin position="759"/>
        <end position="937"/>
    </location>
</feature>
<dbReference type="Gene3D" id="3.40.50.300">
    <property type="entry name" value="P-loop containing nucleotide triphosphate hydrolases"/>
    <property type="match status" value="2"/>
</dbReference>
<dbReference type="PANTHER" id="PTHR18934:SF264">
    <property type="entry name" value="ATP-DEPENDENT RNA HELICASE DHX29"/>
    <property type="match status" value="1"/>
</dbReference>
<keyword evidence="9" id="KW-0175">Coiled coil</keyword>
<dbReference type="InterPro" id="IPR056890">
    <property type="entry name" value="UBA_DHX29-like"/>
</dbReference>
<dbReference type="Gene3D" id="1.20.120.1080">
    <property type="match status" value="1"/>
</dbReference>
<dbReference type="InterPro" id="IPR027417">
    <property type="entry name" value="P-loop_NTPase"/>
</dbReference>
<dbReference type="SMART" id="SM00847">
    <property type="entry name" value="HA2"/>
    <property type="match status" value="1"/>
</dbReference>
<dbReference type="SUPFAM" id="SSF52540">
    <property type="entry name" value="P-loop containing nucleoside triphosphate hydrolases"/>
    <property type="match status" value="1"/>
</dbReference>
<dbReference type="Pfam" id="PF26026">
    <property type="entry name" value="RNA_hel_CTD"/>
    <property type="match status" value="1"/>
</dbReference>
<dbReference type="GO" id="GO:0045948">
    <property type="term" value="P:positive regulation of translational initiation"/>
    <property type="evidence" value="ECO:0007669"/>
    <property type="project" value="UniProtKB-UniRule"/>
</dbReference>
<dbReference type="GO" id="GO:0005737">
    <property type="term" value="C:cytoplasm"/>
    <property type="evidence" value="ECO:0007669"/>
    <property type="project" value="UniProtKB-SubCell"/>
</dbReference>
<dbReference type="CDD" id="cd18791">
    <property type="entry name" value="SF2_C_RHA"/>
    <property type="match status" value="1"/>
</dbReference>
<evidence type="ECO:0000256" key="11">
    <source>
        <dbReference type="HAMAP-Rule" id="MF_03068"/>
    </source>
</evidence>
<dbReference type="Pfam" id="PF24385">
    <property type="entry name" value="DSRM_DHX29"/>
    <property type="match status" value="1"/>
</dbReference>
<evidence type="ECO:0000256" key="9">
    <source>
        <dbReference type="ARBA" id="ARBA00023054"/>
    </source>
</evidence>